<evidence type="ECO:0000256" key="10">
    <source>
        <dbReference type="RuleBase" id="RU351113"/>
    </source>
</evidence>
<sequence length="408" mass="47385">MARIIEKATKKMREIMVSRGHVEGQKMEVLAKFYILLTVIFICYTILDISTLEADQFEEKIFRFKNINMLICGLTFPLVDSDSYSLLSHAEYQGIHRATSHPSEARQSLNERLDRELDLMNKVLYSVVVTSCVSVTFGPLVAAILKYYPQLAAGALFEIQVTELTLPINFLYPAEYANLFTYTFLYALQTFYMYLFAGYMYCTLTSGLMALKMTIHDMKVLCLTVREWDWKIDGKMRDYEVLNNSTTFSDIKLLKSTLVNMIKVHELICRRARNLDKNLEIMYAILNNTICFQICVCLYSAAKMEDVVLKIEHILLVLPMSSILFLYCFSAQQLLNEGENLRTTLWESVFFDKPQWYKSSFLIVLIRNTKDLEIKPFGFYVLNLKTFAMVMNAAYSYFNMLNSLNKRI</sequence>
<name>A0A482X3C2_LAOST</name>
<feature type="transmembrane region" description="Helical" evidence="10">
    <location>
        <begin position="192"/>
        <end position="211"/>
    </location>
</feature>
<evidence type="ECO:0000256" key="6">
    <source>
        <dbReference type="ARBA" id="ARBA00022989"/>
    </source>
</evidence>
<comment type="subcellular location">
    <subcellularLocation>
        <location evidence="1 10">Cell membrane</location>
        <topology evidence="1 10">Multi-pass membrane protein</topology>
    </subcellularLocation>
</comment>
<evidence type="ECO:0000256" key="3">
    <source>
        <dbReference type="ARBA" id="ARBA00022606"/>
    </source>
</evidence>
<dbReference type="PANTHER" id="PTHR21137:SF35">
    <property type="entry name" value="ODORANT RECEPTOR 19A-RELATED"/>
    <property type="match status" value="1"/>
</dbReference>
<feature type="transmembrane region" description="Helical" evidence="10">
    <location>
        <begin position="314"/>
        <end position="335"/>
    </location>
</feature>
<keyword evidence="12" id="KW-1185">Reference proteome</keyword>
<dbReference type="GO" id="GO:0004984">
    <property type="term" value="F:olfactory receptor activity"/>
    <property type="evidence" value="ECO:0007669"/>
    <property type="project" value="InterPro"/>
</dbReference>
<dbReference type="SMR" id="A0A482X3C2"/>
<keyword evidence="4 10" id="KW-0812">Transmembrane</keyword>
<dbReference type="GO" id="GO:0005886">
    <property type="term" value="C:plasma membrane"/>
    <property type="evidence" value="ECO:0007669"/>
    <property type="project" value="UniProtKB-SubCell"/>
</dbReference>
<dbReference type="OrthoDB" id="6623986at2759"/>
<dbReference type="InParanoid" id="A0A482X3C2"/>
<dbReference type="EMBL" id="QKKF02018544">
    <property type="protein sequence ID" value="RZF40297.1"/>
    <property type="molecule type" value="Genomic_DNA"/>
</dbReference>
<evidence type="ECO:0000256" key="1">
    <source>
        <dbReference type="ARBA" id="ARBA00004651"/>
    </source>
</evidence>
<comment type="caution">
    <text evidence="10">Lacks conserved residue(s) required for the propagation of feature annotation.</text>
</comment>
<feature type="transmembrane region" description="Helical" evidence="10">
    <location>
        <begin position="29"/>
        <end position="47"/>
    </location>
</feature>
<comment type="caution">
    <text evidence="11">The sequence shown here is derived from an EMBL/GenBank/DDBJ whole genome shotgun (WGS) entry which is preliminary data.</text>
</comment>
<comment type="similarity">
    <text evidence="10">Belongs to the insect chemoreceptor superfamily. Heteromeric odorant receptor channel (TC 1.A.69) family.</text>
</comment>
<dbReference type="Pfam" id="PF02949">
    <property type="entry name" value="7tm_6"/>
    <property type="match status" value="1"/>
</dbReference>
<keyword evidence="3 10" id="KW-0716">Sensory transduction</keyword>
<evidence type="ECO:0000256" key="2">
    <source>
        <dbReference type="ARBA" id="ARBA00022475"/>
    </source>
</evidence>
<evidence type="ECO:0000256" key="9">
    <source>
        <dbReference type="ARBA" id="ARBA00023224"/>
    </source>
</evidence>
<keyword evidence="8 10" id="KW-0675">Receptor</keyword>
<evidence type="ECO:0000256" key="7">
    <source>
        <dbReference type="ARBA" id="ARBA00023136"/>
    </source>
</evidence>
<dbReference type="FunCoup" id="A0A482X3C2">
    <property type="interactions" value="81"/>
</dbReference>
<keyword evidence="2" id="KW-1003">Cell membrane</keyword>
<evidence type="ECO:0000256" key="4">
    <source>
        <dbReference type="ARBA" id="ARBA00022692"/>
    </source>
</evidence>
<evidence type="ECO:0000256" key="5">
    <source>
        <dbReference type="ARBA" id="ARBA00022725"/>
    </source>
</evidence>
<keyword evidence="6 10" id="KW-1133">Transmembrane helix</keyword>
<feature type="transmembrane region" description="Helical" evidence="10">
    <location>
        <begin position="123"/>
        <end position="145"/>
    </location>
</feature>
<reference evidence="11 12" key="1">
    <citation type="journal article" date="2017" name="Gigascience">
        <title>Genome sequence of the small brown planthopper, Laodelphax striatellus.</title>
        <authorList>
            <person name="Zhu J."/>
            <person name="Jiang F."/>
            <person name="Wang X."/>
            <person name="Yang P."/>
            <person name="Bao Y."/>
            <person name="Zhao W."/>
            <person name="Wang W."/>
            <person name="Lu H."/>
            <person name="Wang Q."/>
            <person name="Cui N."/>
            <person name="Li J."/>
            <person name="Chen X."/>
            <person name="Luo L."/>
            <person name="Yu J."/>
            <person name="Kang L."/>
            <person name="Cui F."/>
        </authorList>
    </citation>
    <scope>NUCLEOTIDE SEQUENCE [LARGE SCALE GENOMIC DNA]</scope>
    <source>
        <strain evidence="11">Lst14</strain>
    </source>
</reference>
<keyword evidence="9 10" id="KW-0807">Transducer</keyword>
<dbReference type="GO" id="GO:0007165">
    <property type="term" value="P:signal transduction"/>
    <property type="evidence" value="ECO:0007669"/>
    <property type="project" value="UniProtKB-KW"/>
</dbReference>
<dbReference type="AlphaFoldDB" id="A0A482X3C2"/>
<evidence type="ECO:0000313" key="12">
    <source>
        <dbReference type="Proteomes" id="UP000291343"/>
    </source>
</evidence>
<keyword evidence="5 10" id="KW-0552">Olfaction</keyword>
<dbReference type="InterPro" id="IPR004117">
    <property type="entry name" value="7tm6_olfct_rcpt"/>
</dbReference>
<dbReference type="PANTHER" id="PTHR21137">
    <property type="entry name" value="ODORANT RECEPTOR"/>
    <property type="match status" value="1"/>
</dbReference>
<feature type="transmembrane region" description="Helical" evidence="10">
    <location>
        <begin position="152"/>
        <end position="172"/>
    </location>
</feature>
<keyword evidence="7 10" id="KW-0472">Membrane</keyword>
<protein>
    <recommendedName>
        <fullName evidence="10">Odorant receptor</fullName>
    </recommendedName>
</protein>
<feature type="transmembrane region" description="Helical" evidence="10">
    <location>
        <begin position="377"/>
        <end position="398"/>
    </location>
</feature>
<dbReference type="GO" id="GO:0005549">
    <property type="term" value="F:odorant binding"/>
    <property type="evidence" value="ECO:0007669"/>
    <property type="project" value="InterPro"/>
</dbReference>
<evidence type="ECO:0000256" key="8">
    <source>
        <dbReference type="ARBA" id="ARBA00023170"/>
    </source>
</evidence>
<organism evidence="11 12">
    <name type="scientific">Laodelphax striatellus</name>
    <name type="common">Small brown planthopper</name>
    <name type="synonym">Delphax striatella</name>
    <dbReference type="NCBI Taxonomy" id="195883"/>
    <lineage>
        <taxon>Eukaryota</taxon>
        <taxon>Metazoa</taxon>
        <taxon>Ecdysozoa</taxon>
        <taxon>Arthropoda</taxon>
        <taxon>Hexapoda</taxon>
        <taxon>Insecta</taxon>
        <taxon>Pterygota</taxon>
        <taxon>Neoptera</taxon>
        <taxon>Paraneoptera</taxon>
        <taxon>Hemiptera</taxon>
        <taxon>Auchenorrhyncha</taxon>
        <taxon>Fulgoroidea</taxon>
        <taxon>Delphacidae</taxon>
        <taxon>Criomorphinae</taxon>
        <taxon>Laodelphax</taxon>
    </lineage>
</organism>
<proteinExistence type="inferred from homology"/>
<evidence type="ECO:0000313" key="11">
    <source>
        <dbReference type="EMBL" id="RZF40297.1"/>
    </source>
</evidence>
<accession>A0A482X3C2</accession>
<dbReference type="Proteomes" id="UP000291343">
    <property type="component" value="Unassembled WGS sequence"/>
</dbReference>
<gene>
    <name evidence="11" type="ORF">LSTR_LSTR012600</name>
</gene>